<sequence>MKRSMEHSKFFWRMSSVMSSPTPSMPRGRPSSL</sequence>
<organism evidence="1 2">
    <name type="scientific">Staurois parvus</name>
    <dbReference type="NCBI Taxonomy" id="386267"/>
    <lineage>
        <taxon>Eukaryota</taxon>
        <taxon>Metazoa</taxon>
        <taxon>Chordata</taxon>
        <taxon>Craniata</taxon>
        <taxon>Vertebrata</taxon>
        <taxon>Euteleostomi</taxon>
        <taxon>Amphibia</taxon>
        <taxon>Batrachia</taxon>
        <taxon>Anura</taxon>
        <taxon>Neobatrachia</taxon>
        <taxon>Ranoidea</taxon>
        <taxon>Ranidae</taxon>
        <taxon>Staurois</taxon>
    </lineage>
</organism>
<gene>
    <name evidence="1" type="ORF">SPARVUS_LOCUS13551816</name>
</gene>
<reference evidence="1" key="1">
    <citation type="submission" date="2023-05" db="EMBL/GenBank/DDBJ databases">
        <authorList>
            <person name="Stuckert A."/>
        </authorList>
    </citation>
    <scope>NUCLEOTIDE SEQUENCE</scope>
</reference>
<protein>
    <submittedName>
        <fullName evidence="1">Uncharacterized protein</fullName>
    </submittedName>
</protein>
<proteinExistence type="predicted"/>
<dbReference type="EMBL" id="CATNWA010018078">
    <property type="protein sequence ID" value="CAI9605156.1"/>
    <property type="molecule type" value="Genomic_DNA"/>
</dbReference>
<comment type="caution">
    <text evidence="1">The sequence shown here is derived from an EMBL/GenBank/DDBJ whole genome shotgun (WGS) entry which is preliminary data.</text>
</comment>
<evidence type="ECO:0000313" key="1">
    <source>
        <dbReference type="EMBL" id="CAI9605156.1"/>
    </source>
</evidence>
<keyword evidence="2" id="KW-1185">Reference proteome</keyword>
<evidence type="ECO:0000313" key="2">
    <source>
        <dbReference type="Proteomes" id="UP001162483"/>
    </source>
</evidence>
<name>A0ABN9G6Z1_9NEOB</name>
<accession>A0ABN9G6Z1</accession>
<dbReference type="Proteomes" id="UP001162483">
    <property type="component" value="Unassembled WGS sequence"/>
</dbReference>